<dbReference type="EMBL" id="JAACJO010000013">
    <property type="protein sequence ID" value="KAF5351052.1"/>
    <property type="molecule type" value="Genomic_DNA"/>
</dbReference>
<gene>
    <name evidence="3" type="ORF">D9756_008319</name>
</gene>
<name>A0A8H5D2P4_9AGAR</name>
<keyword evidence="2" id="KW-0472">Membrane</keyword>
<feature type="region of interest" description="Disordered" evidence="1">
    <location>
        <begin position="227"/>
        <end position="261"/>
    </location>
</feature>
<reference evidence="3 4" key="1">
    <citation type="journal article" date="2020" name="ISME J.">
        <title>Uncovering the hidden diversity of litter-decomposition mechanisms in mushroom-forming fungi.</title>
        <authorList>
            <person name="Floudas D."/>
            <person name="Bentzer J."/>
            <person name="Ahren D."/>
            <person name="Johansson T."/>
            <person name="Persson P."/>
            <person name="Tunlid A."/>
        </authorList>
    </citation>
    <scope>NUCLEOTIDE SEQUENCE [LARGE SCALE GENOMIC DNA]</scope>
    <source>
        <strain evidence="3 4">CBS 146.42</strain>
    </source>
</reference>
<feature type="compositionally biased region" description="Polar residues" evidence="1">
    <location>
        <begin position="498"/>
        <end position="508"/>
    </location>
</feature>
<organism evidence="3 4">
    <name type="scientific">Leucocoprinus leucothites</name>
    <dbReference type="NCBI Taxonomy" id="201217"/>
    <lineage>
        <taxon>Eukaryota</taxon>
        <taxon>Fungi</taxon>
        <taxon>Dikarya</taxon>
        <taxon>Basidiomycota</taxon>
        <taxon>Agaricomycotina</taxon>
        <taxon>Agaricomycetes</taxon>
        <taxon>Agaricomycetidae</taxon>
        <taxon>Agaricales</taxon>
        <taxon>Agaricineae</taxon>
        <taxon>Agaricaceae</taxon>
        <taxon>Leucocoprinus</taxon>
    </lineage>
</organism>
<feature type="compositionally biased region" description="Polar residues" evidence="1">
    <location>
        <begin position="567"/>
        <end position="577"/>
    </location>
</feature>
<keyword evidence="2" id="KW-1133">Transmembrane helix</keyword>
<sequence length="604" mass="63406">MAVDRLMIRVNWASSGRHLATVLVFSLPIVNLRLLCGPNLGESRHNLSLSTTTAMRQLTSSLLFSSLPFLIEGVNGLNPTPLLKKRQFQTPTTDASSPTSAPVFLLRNIQSSLTTCTPVNITWAYAGPATPSLNLFATNIGVVPPTSETSPTNTFTDGDAFAVPSGASQSQPTQVTIVQNLVPQASAVAWNVNVPSGWYQIFGNFQSTFQDQTDPFFVQAGDTSCLSGGTSSPSATPSSPASESPISTLVPGPGGTNPPVATTQKNSQIGIIVGVVAGAVVFLIIVLMAYLWLRKRKNALDKPIGGHSGGANLNRGWGGLGSLSSVHSGRHDRRSRASRDLTPATRIAGHRPATRNPFGAGFAENGENRSINSTPFSPSVEKFSSSPAPYTNPFDDAEGGLALATLPSNDGMPVSPSRTSLQQAGLSLPQIQSSSADSFAYFNEPRSTHGRASSIDVHLHSSLSSSPPPEMIRSYSASSSARAPSTDYSHQQQKKANRQSTGSQSNIPRKTARKPVPAYEPSVSASTTLSPDSSSPSASYAPSPSTPTSTSMPFGPSAYGHYAKRPQPSSDGNSLAHKSSFGPGGVEGKPIHYLIPDMPLPNNG</sequence>
<evidence type="ECO:0000256" key="2">
    <source>
        <dbReference type="SAM" id="Phobius"/>
    </source>
</evidence>
<dbReference type="AlphaFoldDB" id="A0A8H5D2P4"/>
<accession>A0A8H5D2P4</accession>
<dbReference type="OrthoDB" id="3266934at2759"/>
<feature type="compositionally biased region" description="Polar residues" evidence="1">
    <location>
        <begin position="368"/>
        <end position="389"/>
    </location>
</feature>
<feature type="compositionally biased region" description="Low complexity" evidence="1">
    <location>
        <begin position="473"/>
        <end position="485"/>
    </location>
</feature>
<feature type="compositionally biased region" description="Low complexity" evidence="1">
    <location>
        <begin position="227"/>
        <end position="247"/>
    </location>
</feature>
<feature type="region of interest" description="Disordered" evidence="1">
    <location>
        <begin position="442"/>
        <end position="604"/>
    </location>
</feature>
<feature type="compositionally biased region" description="Polar residues" evidence="1">
    <location>
        <begin position="416"/>
        <end position="429"/>
    </location>
</feature>
<keyword evidence="4" id="KW-1185">Reference proteome</keyword>
<protein>
    <submittedName>
        <fullName evidence="3">Uncharacterized protein</fullName>
    </submittedName>
</protein>
<proteinExistence type="predicted"/>
<evidence type="ECO:0000256" key="1">
    <source>
        <dbReference type="SAM" id="MobiDB-lite"/>
    </source>
</evidence>
<evidence type="ECO:0000313" key="4">
    <source>
        <dbReference type="Proteomes" id="UP000559027"/>
    </source>
</evidence>
<feature type="region of interest" description="Disordered" evidence="1">
    <location>
        <begin position="349"/>
        <end position="429"/>
    </location>
</feature>
<evidence type="ECO:0000313" key="3">
    <source>
        <dbReference type="EMBL" id="KAF5351052.1"/>
    </source>
</evidence>
<dbReference type="Proteomes" id="UP000559027">
    <property type="component" value="Unassembled WGS sequence"/>
</dbReference>
<feature type="compositionally biased region" description="Low complexity" evidence="1">
    <location>
        <begin position="522"/>
        <end position="557"/>
    </location>
</feature>
<comment type="caution">
    <text evidence="3">The sequence shown here is derived from an EMBL/GenBank/DDBJ whole genome shotgun (WGS) entry which is preliminary data.</text>
</comment>
<keyword evidence="2" id="KW-0812">Transmembrane</keyword>
<feature type="transmembrane region" description="Helical" evidence="2">
    <location>
        <begin position="269"/>
        <end position="293"/>
    </location>
</feature>